<dbReference type="Pfam" id="PF00067">
    <property type="entry name" value="p450"/>
    <property type="match status" value="1"/>
</dbReference>
<sequence length="104" mass="11917">LGDKYGGIFSVKLGDHFAIFISDYNIMKEALMKQGSCFSHRPSTALDRAIGYDEPGVVLANGRVWQVFRRFAMQSMRDFGVGKKSIERKIQIEASSLIQQWRKW</sequence>
<accession>R7TBC9</accession>
<feature type="non-terminal residue" evidence="4">
    <location>
        <position position="104"/>
    </location>
</feature>
<evidence type="ECO:0000256" key="1">
    <source>
        <dbReference type="ARBA" id="ARBA00010617"/>
    </source>
</evidence>
<dbReference type="GO" id="GO:0005506">
    <property type="term" value="F:iron ion binding"/>
    <property type="evidence" value="ECO:0007669"/>
    <property type="project" value="InterPro"/>
</dbReference>
<evidence type="ECO:0000256" key="2">
    <source>
        <dbReference type="ARBA" id="ARBA00022723"/>
    </source>
</evidence>
<dbReference type="SUPFAM" id="SSF48264">
    <property type="entry name" value="Cytochrome P450"/>
    <property type="match status" value="1"/>
</dbReference>
<dbReference type="HOGENOM" id="CLU_2256713_0_0_1"/>
<dbReference type="EMBL" id="KB311702">
    <property type="protein sequence ID" value="ELT88777.1"/>
    <property type="molecule type" value="Genomic_DNA"/>
</dbReference>
<protein>
    <submittedName>
        <fullName evidence="4">Uncharacterized protein</fullName>
    </submittedName>
</protein>
<dbReference type="InterPro" id="IPR050182">
    <property type="entry name" value="Cytochrome_P450_fam2"/>
</dbReference>
<comment type="similarity">
    <text evidence="1">Belongs to the cytochrome P450 family.</text>
</comment>
<reference evidence="4" key="1">
    <citation type="journal article" date="2013" name="Nature">
        <title>Insights into bilaterian evolution from three spiralian genomes.</title>
        <authorList>
            <person name="Simakov O."/>
            <person name="Marletaz F."/>
            <person name="Cho S.J."/>
            <person name="Edsinger-Gonzales E."/>
            <person name="Havlak P."/>
            <person name="Hellsten U."/>
            <person name="Kuo D.H."/>
            <person name="Larsson T."/>
            <person name="Lv J."/>
            <person name="Arendt D."/>
            <person name="Savage R."/>
            <person name="Osoegawa K."/>
            <person name="de Jong P."/>
            <person name="Grimwood J."/>
            <person name="Chapman J.A."/>
            <person name="Shapiro H."/>
            <person name="Aerts A."/>
            <person name="Otillar R.P."/>
            <person name="Terry A.Y."/>
            <person name="Boore J.L."/>
            <person name="Grigoriev I.V."/>
            <person name="Lindberg D.R."/>
            <person name="Seaver E.C."/>
            <person name="Weisblat D.A."/>
            <person name="Putnam N.H."/>
            <person name="Rokhsar D.S."/>
        </authorList>
    </citation>
    <scope>NUCLEOTIDE SEQUENCE</scope>
    <source>
        <strain evidence="4">I ESC-2004</strain>
    </source>
</reference>
<organism evidence="4">
    <name type="scientific">Capitella teleta</name>
    <name type="common">Polychaete worm</name>
    <dbReference type="NCBI Taxonomy" id="283909"/>
    <lineage>
        <taxon>Eukaryota</taxon>
        <taxon>Metazoa</taxon>
        <taxon>Spiralia</taxon>
        <taxon>Lophotrochozoa</taxon>
        <taxon>Annelida</taxon>
        <taxon>Polychaeta</taxon>
        <taxon>Sedentaria</taxon>
        <taxon>Scolecida</taxon>
        <taxon>Capitellidae</taxon>
        <taxon>Capitella</taxon>
    </lineage>
</organism>
<feature type="non-terminal residue" evidence="4">
    <location>
        <position position="1"/>
    </location>
</feature>
<dbReference type="GO" id="GO:0004497">
    <property type="term" value="F:monooxygenase activity"/>
    <property type="evidence" value="ECO:0007669"/>
    <property type="project" value="InterPro"/>
</dbReference>
<dbReference type="PRINTS" id="PR00463">
    <property type="entry name" value="EP450I"/>
</dbReference>
<dbReference type="InterPro" id="IPR002401">
    <property type="entry name" value="Cyt_P450_E_grp-I"/>
</dbReference>
<gene>
    <name evidence="4" type="ORF">CAPTEDRAFT_60142</name>
</gene>
<dbReference type="GO" id="GO:0020037">
    <property type="term" value="F:heme binding"/>
    <property type="evidence" value="ECO:0007669"/>
    <property type="project" value="InterPro"/>
</dbReference>
<dbReference type="PANTHER" id="PTHR24300:SF417">
    <property type="entry name" value="CYTOCHROME P450 508B1-RELATED"/>
    <property type="match status" value="1"/>
</dbReference>
<dbReference type="PANTHER" id="PTHR24300">
    <property type="entry name" value="CYTOCHROME P450 508A4-RELATED"/>
    <property type="match status" value="1"/>
</dbReference>
<dbReference type="AlphaFoldDB" id="R7TBC9"/>
<proteinExistence type="inferred from homology"/>
<dbReference type="InterPro" id="IPR001128">
    <property type="entry name" value="Cyt_P450"/>
</dbReference>
<evidence type="ECO:0000313" key="4">
    <source>
        <dbReference type="EMBL" id="ELT88777.1"/>
    </source>
</evidence>
<dbReference type="GO" id="GO:0016705">
    <property type="term" value="F:oxidoreductase activity, acting on paired donors, with incorporation or reduction of molecular oxygen"/>
    <property type="evidence" value="ECO:0007669"/>
    <property type="project" value="InterPro"/>
</dbReference>
<dbReference type="Gene3D" id="1.10.630.10">
    <property type="entry name" value="Cytochrome P450"/>
    <property type="match status" value="1"/>
</dbReference>
<dbReference type="OrthoDB" id="1055148at2759"/>
<evidence type="ECO:0000256" key="3">
    <source>
        <dbReference type="ARBA" id="ARBA00023004"/>
    </source>
</evidence>
<keyword evidence="3" id="KW-0408">Iron</keyword>
<dbReference type="STRING" id="283909.R7TBC9"/>
<dbReference type="OMA" id="QKCIANA"/>
<keyword evidence="2" id="KW-0479">Metal-binding</keyword>
<dbReference type="InterPro" id="IPR036396">
    <property type="entry name" value="Cyt_P450_sf"/>
</dbReference>
<name>R7TBC9_CAPTE</name>